<protein>
    <submittedName>
        <fullName evidence="1">Uncharacterized protein</fullName>
    </submittedName>
</protein>
<dbReference type="EMBL" id="MHJJ01000001">
    <property type="protein sequence ID" value="OGY66391.1"/>
    <property type="molecule type" value="Genomic_DNA"/>
</dbReference>
<gene>
    <name evidence="1" type="ORF">A3A16_03420</name>
</gene>
<name>A0A1G1ZPI0_9BACT</name>
<dbReference type="Proteomes" id="UP000177942">
    <property type="component" value="Unassembled WGS sequence"/>
</dbReference>
<comment type="caution">
    <text evidence="1">The sequence shown here is derived from an EMBL/GenBank/DDBJ whole genome shotgun (WGS) entry which is preliminary data.</text>
</comment>
<dbReference type="STRING" id="1798407.A3A16_03420"/>
<organism evidence="1 2">
    <name type="scientific">Candidatus Harrisonbacteria bacterium RIFCSPLOWO2_01_FULL_44_18</name>
    <dbReference type="NCBI Taxonomy" id="1798407"/>
    <lineage>
        <taxon>Bacteria</taxon>
        <taxon>Candidatus Harrisoniibacteriota</taxon>
    </lineage>
</organism>
<dbReference type="AlphaFoldDB" id="A0A1G1ZPI0"/>
<proteinExistence type="predicted"/>
<evidence type="ECO:0000313" key="2">
    <source>
        <dbReference type="Proteomes" id="UP000177942"/>
    </source>
</evidence>
<accession>A0A1G1ZPI0</accession>
<evidence type="ECO:0000313" key="1">
    <source>
        <dbReference type="EMBL" id="OGY66391.1"/>
    </source>
</evidence>
<reference evidence="1 2" key="1">
    <citation type="journal article" date="2016" name="Nat. Commun.">
        <title>Thousands of microbial genomes shed light on interconnected biogeochemical processes in an aquifer system.</title>
        <authorList>
            <person name="Anantharaman K."/>
            <person name="Brown C.T."/>
            <person name="Hug L.A."/>
            <person name="Sharon I."/>
            <person name="Castelle C.J."/>
            <person name="Probst A.J."/>
            <person name="Thomas B.C."/>
            <person name="Singh A."/>
            <person name="Wilkins M.J."/>
            <person name="Karaoz U."/>
            <person name="Brodie E.L."/>
            <person name="Williams K.H."/>
            <person name="Hubbard S.S."/>
            <person name="Banfield J.F."/>
        </authorList>
    </citation>
    <scope>NUCLEOTIDE SEQUENCE [LARGE SCALE GENOMIC DNA]</scope>
</reference>
<sequence>MPKNSGYDLYCPECDKKAGVAMPMFIRGARRIQLPIFLCSECRTIYIDKPAVRRVISEWKEKSEFSRNWAPFQQLYKDLFRKLEEMVATDWAPRLGYKIARFQKHPAKPNPR</sequence>